<reference evidence="1" key="1">
    <citation type="journal article" date="2022" name="DNA Res.">
        <title>Genome analysis of five recently described species of the CUG-Ser clade uncovers Candida theae as a new hybrid lineage with pathogenic potential in the Candida parapsilosis species complex.</title>
        <authorList>
            <person name="Mixao V."/>
            <person name="Del Olmo V."/>
            <person name="Hegedusova E."/>
            <person name="Saus E."/>
            <person name="Pryszcz L."/>
            <person name="Cillingova A."/>
            <person name="Nosek J."/>
            <person name="Gabaldon T."/>
        </authorList>
    </citation>
    <scope>NUCLEOTIDE SEQUENCE</scope>
    <source>
        <strain evidence="1">CBS 10844</strain>
    </source>
</reference>
<gene>
    <name evidence="1" type="ORF">KGF56_003247</name>
</gene>
<accession>A0AAI9SWS3</accession>
<dbReference type="GeneID" id="73380864"/>
<organism evidence="1 2">
    <name type="scientific">Candida oxycetoniae</name>
    <dbReference type="NCBI Taxonomy" id="497107"/>
    <lineage>
        <taxon>Eukaryota</taxon>
        <taxon>Fungi</taxon>
        <taxon>Dikarya</taxon>
        <taxon>Ascomycota</taxon>
        <taxon>Saccharomycotina</taxon>
        <taxon>Pichiomycetes</taxon>
        <taxon>Debaryomycetaceae</taxon>
        <taxon>Candida/Lodderomyces clade</taxon>
        <taxon>Candida</taxon>
    </lineage>
</organism>
<proteinExistence type="predicted"/>
<protein>
    <submittedName>
        <fullName evidence="1">Uncharacterized protein</fullName>
    </submittedName>
</protein>
<comment type="caution">
    <text evidence="1">The sequence shown here is derived from an EMBL/GenBank/DDBJ whole genome shotgun (WGS) entry which is preliminary data.</text>
</comment>
<dbReference type="RefSeq" id="XP_049179725.1">
    <property type="nucleotide sequence ID" value="XM_049324561.1"/>
</dbReference>
<evidence type="ECO:0000313" key="2">
    <source>
        <dbReference type="Proteomes" id="UP001202479"/>
    </source>
</evidence>
<sequence>MLTRFSRSLLKSPFRTAIASKPSQSSLLYNLQQQQQKQKQQDPFYIYTKSPNACVQTQNCESSQSAQSKSYHDIDYNTANFHEFYNTMPHIHQQIGIDGEKRWRYVDLVHPHVAEFADLF</sequence>
<name>A0AAI9SWS3_9ASCO</name>
<dbReference type="AlphaFoldDB" id="A0AAI9SWS3"/>
<evidence type="ECO:0000313" key="1">
    <source>
        <dbReference type="EMBL" id="KAI3403980.2"/>
    </source>
</evidence>
<keyword evidence="2" id="KW-1185">Reference proteome</keyword>
<dbReference type="Proteomes" id="UP001202479">
    <property type="component" value="Unassembled WGS sequence"/>
</dbReference>
<dbReference type="EMBL" id="JAHUZD010000110">
    <property type="protein sequence ID" value="KAI3403980.2"/>
    <property type="molecule type" value="Genomic_DNA"/>
</dbReference>